<name>A0A1H7UDA3_9SPHI</name>
<keyword evidence="2" id="KW-1185">Reference proteome</keyword>
<dbReference type="Proteomes" id="UP000198916">
    <property type="component" value="Unassembled WGS sequence"/>
</dbReference>
<evidence type="ECO:0000313" key="2">
    <source>
        <dbReference type="Proteomes" id="UP000198916"/>
    </source>
</evidence>
<organism evidence="1 2">
    <name type="scientific">Parapedobacter koreensis</name>
    <dbReference type="NCBI Taxonomy" id="332977"/>
    <lineage>
        <taxon>Bacteria</taxon>
        <taxon>Pseudomonadati</taxon>
        <taxon>Bacteroidota</taxon>
        <taxon>Sphingobacteriia</taxon>
        <taxon>Sphingobacteriales</taxon>
        <taxon>Sphingobacteriaceae</taxon>
        <taxon>Parapedobacter</taxon>
    </lineage>
</organism>
<reference evidence="2" key="1">
    <citation type="submission" date="2016-10" db="EMBL/GenBank/DDBJ databases">
        <authorList>
            <person name="Varghese N."/>
            <person name="Submissions S."/>
        </authorList>
    </citation>
    <scope>NUCLEOTIDE SEQUENCE [LARGE SCALE GENOMIC DNA]</scope>
    <source>
        <strain evidence="2">Jip14</strain>
    </source>
</reference>
<accession>A0A1H7UDA3</accession>
<evidence type="ECO:0000313" key="1">
    <source>
        <dbReference type="EMBL" id="SEL95040.1"/>
    </source>
</evidence>
<dbReference type="STRING" id="332977.SAMN05421740_1158"/>
<dbReference type="EMBL" id="FNZR01000015">
    <property type="protein sequence ID" value="SEL95040.1"/>
    <property type="molecule type" value="Genomic_DNA"/>
</dbReference>
<proteinExistence type="predicted"/>
<gene>
    <name evidence="1" type="ORF">SAMN05421740_1158</name>
</gene>
<dbReference type="AlphaFoldDB" id="A0A1H7UDA3"/>
<sequence length="129" mass="15618">MIMIEEKYEPWEPIKELPSSPFFYEMYFKEGSLIILLKESDLVEKRMKIVFKNPLGYRIVNESGRLKKLDNPYIYTFCKTQQSNFLEWFNYESDGLFNDWDVTHYMVCNSDNIIDVITNQTPEVRWINY</sequence>
<protein>
    <submittedName>
        <fullName evidence="1">Uncharacterized protein</fullName>
    </submittedName>
</protein>